<gene>
    <name evidence="2" type="ORF">OU682_16305</name>
</gene>
<dbReference type="Proteomes" id="UP001149822">
    <property type="component" value="Unassembled WGS sequence"/>
</dbReference>
<dbReference type="RefSeq" id="WP_268943246.1">
    <property type="nucleotide sequence ID" value="NZ_JAPTYD010000030.1"/>
</dbReference>
<dbReference type="PANTHER" id="PTHR46517:SF1">
    <property type="entry name" value="FRUCTOSE-2,6-BISPHOSPHATASE TIGAR"/>
    <property type="match status" value="1"/>
</dbReference>
<dbReference type="CDD" id="cd07067">
    <property type="entry name" value="HP_PGM_like"/>
    <property type="match status" value="1"/>
</dbReference>
<keyword evidence="1" id="KW-0378">Hydrolase</keyword>
<sequence>MILPKRPFCLIRHGQTGANRDGIIAGRTEARLTDRGRDAARALADHPWPCPVALFTSPQDRARETASLAFPSQTARVVEDLRERDWGIFEGRPVAELPPRTSTPEGGESWHDMLARIAAALGGCMVMAGDALPVIVAHSGVIRAARALTGQDFTGPSAPNTTPLLYTVVSGGWREQPLTASSQVRLQPA</sequence>
<dbReference type="InterPro" id="IPR001345">
    <property type="entry name" value="PG/BPGM_mutase_AS"/>
</dbReference>
<dbReference type="PROSITE" id="PS00175">
    <property type="entry name" value="PG_MUTASE"/>
    <property type="match status" value="1"/>
</dbReference>
<dbReference type="EMBL" id="JAPTYD010000030">
    <property type="protein sequence ID" value="MCZ0963180.1"/>
    <property type="molecule type" value="Genomic_DNA"/>
</dbReference>
<reference evidence="2" key="1">
    <citation type="submission" date="2022-12" db="EMBL/GenBank/DDBJ databases">
        <title>Paracoccus sp. EF6 isolated from a lake water.</title>
        <authorList>
            <person name="Liu H."/>
        </authorList>
    </citation>
    <scope>NUCLEOTIDE SEQUENCE</scope>
    <source>
        <strain evidence="2">EF6</strain>
    </source>
</reference>
<dbReference type="Gene3D" id="3.40.50.1240">
    <property type="entry name" value="Phosphoglycerate mutase-like"/>
    <property type="match status" value="1"/>
</dbReference>
<evidence type="ECO:0000313" key="2">
    <source>
        <dbReference type="EMBL" id="MCZ0963180.1"/>
    </source>
</evidence>
<dbReference type="SUPFAM" id="SSF53254">
    <property type="entry name" value="Phosphoglycerate mutase-like"/>
    <property type="match status" value="1"/>
</dbReference>
<dbReference type="InterPro" id="IPR051695">
    <property type="entry name" value="Phosphoglycerate_Mutase"/>
</dbReference>
<dbReference type="Pfam" id="PF00300">
    <property type="entry name" value="His_Phos_1"/>
    <property type="match status" value="1"/>
</dbReference>
<keyword evidence="3" id="KW-1185">Reference proteome</keyword>
<dbReference type="PANTHER" id="PTHR46517">
    <property type="entry name" value="FRUCTOSE-2,6-BISPHOSPHATASE TIGAR"/>
    <property type="match status" value="1"/>
</dbReference>
<name>A0ABT4J7T8_9RHOB</name>
<dbReference type="InterPro" id="IPR029033">
    <property type="entry name" value="His_PPase_superfam"/>
</dbReference>
<organism evidence="2 3">
    <name type="scientific">Paracoccus benzoatiresistens</name>
    <dbReference type="NCBI Taxonomy" id="2997341"/>
    <lineage>
        <taxon>Bacteria</taxon>
        <taxon>Pseudomonadati</taxon>
        <taxon>Pseudomonadota</taxon>
        <taxon>Alphaproteobacteria</taxon>
        <taxon>Rhodobacterales</taxon>
        <taxon>Paracoccaceae</taxon>
        <taxon>Paracoccus</taxon>
    </lineage>
</organism>
<evidence type="ECO:0000256" key="1">
    <source>
        <dbReference type="ARBA" id="ARBA00022801"/>
    </source>
</evidence>
<dbReference type="SMART" id="SM00855">
    <property type="entry name" value="PGAM"/>
    <property type="match status" value="1"/>
</dbReference>
<accession>A0ABT4J7T8</accession>
<dbReference type="InterPro" id="IPR013078">
    <property type="entry name" value="His_Pase_superF_clade-1"/>
</dbReference>
<protein>
    <submittedName>
        <fullName evidence="2">Histidine phosphatase family protein</fullName>
    </submittedName>
</protein>
<evidence type="ECO:0000313" key="3">
    <source>
        <dbReference type="Proteomes" id="UP001149822"/>
    </source>
</evidence>
<comment type="caution">
    <text evidence="2">The sequence shown here is derived from an EMBL/GenBank/DDBJ whole genome shotgun (WGS) entry which is preliminary data.</text>
</comment>
<proteinExistence type="predicted"/>